<evidence type="ECO:0000256" key="2">
    <source>
        <dbReference type="ARBA" id="ARBA00022525"/>
    </source>
</evidence>
<dbReference type="Ensembl" id="ENSKMAT00000028543.1">
    <property type="protein sequence ID" value="ENSKMAP00000028188.1"/>
    <property type="gene ID" value="ENSKMAG00000020909.1"/>
</dbReference>
<accession>A0A3Q3BDP3</accession>
<evidence type="ECO:0000256" key="3">
    <source>
        <dbReference type="ARBA" id="ARBA00022729"/>
    </source>
</evidence>
<dbReference type="Proteomes" id="UP000264800">
    <property type="component" value="Unplaced"/>
</dbReference>
<keyword evidence="4" id="KW-0712">Selenocysteine</keyword>
<dbReference type="GO" id="GO:0005576">
    <property type="term" value="C:extracellular region"/>
    <property type="evidence" value="ECO:0007669"/>
    <property type="project" value="UniProtKB-SubCell"/>
</dbReference>
<dbReference type="GeneTree" id="ENSGT00510000049326"/>
<dbReference type="GO" id="GO:0008430">
    <property type="term" value="F:selenium binding"/>
    <property type="evidence" value="ECO:0007669"/>
    <property type="project" value="InterPro"/>
</dbReference>
<evidence type="ECO:0000256" key="1">
    <source>
        <dbReference type="ARBA" id="ARBA00004613"/>
    </source>
</evidence>
<protein>
    <submittedName>
        <fullName evidence="7">Selenoprotein Pb-like</fullName>
    </submittedName>
</protein>
<evidence type="ECO:0000256" key="4">
    <source>
        <dbReference type="ARBA" id="ARBA00022933"/>
    </source>
</evidence>
<keyword evidence="2" id="KW-0964">Secreted</keyword>
<dbReference type="GO" id="GO:0001887">
    <property type="term" value="P:selenium compound metabolic process"/>
    <property type="evidence" value="ECO:0007669"/>
    <property type="project" value="TreeGrafter"/>
</dbReference>
<keyword evidence="5" id="KW-0325">Glycoprotein</keyword>
<dbReference type="PANTHER" id="PTHR10105:SF4">
    <property type="entry name" value="SELENOPROTEIN P2"/>
    <property type="match status" value="1"/>
</dbReference>
<dbReference type="InterPro" id="IPR037941">
    <property type="entry name" value="SeP"/>
</dbReference>
<keyword evidence="3" id="KW-0732">Signal</keyword>
<organism evidence="7 8">
    <name type="scientific">Kryptolebias marmoratus</name>
    <name type="common">Mangrove killifish</name>
    <name type="synonym">Rivulus marmoratus</name>
    <dbReference type="NCBI Taxonomy" id="37003"/>
    <lineage>
        <taxon>Eukaryota</taxon>
        <taxon>Metazoa</taxon>
        <taxon>Chordata</taxon>
        <taxon>Craniata</taxon>
        <taxon>Vertebrata</taxon>
        <taxon>Euteleostomi</taxon>
        <taxon>Actinopterygii</taxon>
        <taxon>Neopterygii</taxon>
        <taxon>Teleostei</taxon>
        <taxon>Neoteleostei</taxon>
        <taxon>Acanthomorphata</taxon>
        <taxon>Ovalentaria</taxon>
        <taxon>Atherinomorphae</taxon>
        <taxon>Cyprinodontiformes</taxon>
        <taxon>Rivulidae</taxon>
        <taxon>Kryptolebias</taxon>
    </lineage>
</organism>
<reference evidence="7" key="2">
    <citation type="submission" date="2025-09" db="UniProtKB">
        <authorList>
            <consortium name="Ensembl"/>
        </authorList>
    </citation>
    <scope>IDENTIFICATION</scope>
</reference>
<dbReference type="InterPro" id="IPR007671">
    <property type="entry name" value="Selenoprotein-P_N"/>
</dbReference>
<dbReference type="Pfam" id="PF04592">
    <property type="entry name" value="SelP_N"/>
    <property type="match status" value="1"/>
</dbReference>
<sequence>MIVNEQEANSRAKYWDLKNNAPKGVPVYQQDEDQQDVWEVLDGDKEDFLIYDRCGLLTFHLVIPYSYLFNPFVEAAIRVTYYNNICNCSYNSTSSARTRTRPRTDEELKEGDRPDWVSLFSTYHHPHHFQPRNRSVRGADWHLGRPLPIKIHHPPRRY</sequence>
<dbReference type="STRING" id="37003.ENSKMAP00000028188"/>
<comment type="subcellular location">
    <subcellularLocation>
        <location evidence="1">Secreted</location>
    </subcellularLocation>
</comment>
<keyword evidence="8" id="KW-1185">Reference proteome</keyword>
<evidence type="ECO:0000259" key="6">
    <source>
        <dbReference type="Pfam" id="PF04592"/>
    </source>
</evidence>
<name>A0A3Q3BDP3_KRYMA</name>
<proteinExistence type="predicted"/>
<evidence type="ECO:0000313" key="7">
    <source>
        <dbReference type="Ensembl" id="ENSKMAP00000028188.1"/>
    </source>
</evidence>
<evidence type="ECO:0000256" key="5">
    <source>
        <dbReference type="ARBA" id="ARBA00023180"/>
    </source>
</evidence>
<reference evidence="7" key="1">
    <citation type="submission" date="2025-08" db="UniProtKB">
        <authorList>
            <consortium name="Ensembl"/>
        </authorList>
    </citation>
    <scope>IDENTIFICATION</scope>
</reference>
<feature type="domain" description="Selenoprotein P N-terminal" evidence="6">
    <location>
        <begin position="1"/>
        <end position="136"/>
    </location>
</feature>
<evidence type="ECO:0000313" key="8">
    <source>
        <dbReference type="Proteomes" id="UP000264800"/>
    </source>
</evidence>
<dbReference type="PANTHER" id="PTHR10105">
    <property type="entry name" value="SELENOPROTEIN P"/>
    <property type="match status" value="1"/>
</dbReference>
<dbReference type="AlphaFoldDB" id="A0A3Q3BDP3"/>